<feature type="region of interest" description="Disordered" evidence="1">
    <location>
        <begin position="1"/>
        <end position="27"/>
    </location>
</feature>
<reference evidence="4" key="4">
    <citation type="journal article" date="2015" name="G3 (Bethesda)">
        <title>Genome sequences of three phytopathogenic species of the Magnaporthaceae family of fungi.</title>
        <authorList>
            <person name="Okagaki L.H."/>
            <person name="Nunes C.C."/>
            <person name="Sailsbery J."/>
            <person name="Clay B."/>
            <person name="Brown D."/>
            <person name="John T."/>
            <person name="Oh Y."/>
            <person name="Young N."/>
            <person name="Fitzgerald M."/>
            <person name="Haas B.J."/>
            <person name="Zeng Q."/>
            <person name="Young S."/>
            <person name="Adiconis X."/>
            <person name="Fan L."/>
            <person name="Levin J.Z."/>
            <person name="Mitchell T.K."/>
            <person name="Okubara P.A."/>
            <person name="Farman M.L."/>
            <person name="Kohn L.M."/>
            <person name="Birren B."/>
            <person name="Ma L.-J."/>
            <person name="Dean R.A."/>
        </authorList>
    </citation>
    <scope>NUCLEOTIDE SEQUENCE</scope>
    <source>
        <strain evidence="4">R3-111a-1</strain>
    </source>
</reference>
<dbReference type="PANTHER" id="PTHR46411:SF3">
    <property type="entry name" value="AAA+ ATPASE DOMAIN-CONTAINING PROTEIN"/>
    <property type="match status" value="1"/>
</dbReference>
<evidence type="ECO:0000259" key="2">
    <source>
        <dbReference type="SMART" id="SM00382"/>
    </source>
</evidence>
<dbReference type="RefSeq" id="XP_009225911.1">
    <property type="nucleotide sequence ID" value="XM_009227647.1"/>
</dbReference>
<dbReference type="AlphaFoldDB" id="J3P8F4"/>
<dbReference type="eggNOG" id="KOG0730">
    <property type="taxonomic scope" value="Eukaryota"/>
</dbReference>
<accession>J3P8F4</accession>
<dbReference type="EnsemblFungi" id="EJT72937">
    <property type="protein sequence ID" value="EJT72937"/>
    <property type="gene ID" value="GGTG_09788"/>
</dbReference>
<evidence type="ECO:0000313" key="5">
    <source>
        <dbReference type="Proteomes" id="UP000006039"/>
    </source>
</evidence>
<dbReference type="GO" id="GO:0016887">
    <property type="term" value="F:ATP hydrolysis activity"/>
    <property type="evidence" value="ECO:0007669"/>
    <property type="project" value="InterPro"/>
</dbReference>
<feature type="region of interest" description="Disordered" evidence="1">
    <location>
        <begin position="341"/>
        <end position="360"/>
    </location>
</feature>
<dbReference type="VEuPathDB" id="FungiDB:GGTG_09788"/>
<reference evidence="5" key="1">
    <citation type="submission" date="2010-07" db="EMBL/GenBank/DDBJ databases">
        <title>The genome sequence of Gaeumannomyces graminis var. tritici strain R3-111a-1.</title>
        <authorList>
            <consortium name="The Broad Institute Genome Sequencing Platform"/>
            <person name="Ma L.-J."/>
            <person name="Dead R."/>
            <person name="Young S."/>
            <person name="Zeng Q."/>
            <person name="Koehrsen M."/>
            <person name="Alvarado L."/>
            <person name="Berlin A."/>
            <person name="Chapman S.B."/>
            <person name="Chen Z."/>
            <person name="Freedman E."/>
            <person name="Gellesch M."/>
            <person name="Goldberg J."/>
            <person name="Griggs A."/>
            <person name="Gujja S."/>
            <person name="Heilman E.R."/>
            <person name="Heiman D."/>
            <person name="Hepburn T."/>
            <person name="Howarth C."/>
            <person name="Jen D."/>
            <person name="Larson L."/>
            <person name="Mehta T."/>
            <person name="Neiman D."/>
            <person name="Pearson M."/>
            <person name="Roberts A."/>
            <person name="Saif S."/>
            <person name="Shea T."/>
            <person name="Shenoy N."/>
            <person name="Sisk P."/>
            <person name="Stolte C."/>
            <person name="Sykes S."/>
            <person name="Walk T."/>
            <person name="White J."/>
            <person name="Yandava C."/>
            <person name="Haas B."/>
            <person name="Nusbaum C."/>
            <person name="Birren B."/>
        </authorList>
    </citation>
    <scope>NUCLEOTIDE SEQUENCE [LARGE SCALE GENOMIC DNA]</scope>
    <source>
        <strain evidence="5">R3-111a-1</strain>
    </source>
</reference>
<sequence length="687" mass="76819">MDPHAGFDDVSPGDAEKKVKEAQESEPIKVGMTVETKDLFRDDHREPWQEWAPDDIGIASKSTPASAKFALIVRREKKNGKTDEPVLALHSITVQSPIIKKLLGPVFAGYRGINTNLKNQEFRAPFHEFFYRWGLFCAAEPAQDQGEEGEVERQHYKLLFDIISPEIATSIDQTKDLLKNGVISFEYVWALFEPGIEVYSSIDGQDRLSLLDSSGYQKLPDGSVSFKLTCRYVGTDGTHFGFVSTSQSISQFDKLMPVVELNVLPSHLHPGIDEIRPVLEEKGKKFESLLGVHHKSYFGFYTLLRMQNGASNKQFGENARIMVDCGSFMRHNSGSSIDLLPLDPGTVGSSRPGDPLDPSTSLDVLHDDYDDLASRTMRLMAQRASRMHSIGLKRSQATSLGKQHYALCTPLVRGYCLTSKKWGYFNVDAIRDITWNELAFKRLVLPHDYKETVLAFVHAQLSHADNFDDVIEGKGQGIIMLLSGEPGTGKTLTSESVAEEMKRPLYAIAAGELGSDAGQVEESLRRVLDLSTRWGAVLLLDECDVFLERRSSSNVLRNQLVSVFLRLLEYYRGVLLMTTNRAENLDPAFESRIHLSIRYPRLDCVSRLEIWRTFAGKRKEGGKGMEGLEEEELAELAGEELNGRQIKNVVKTARLLAARSGGLLRLEHVKMVLRVKNGEAAGFAAKY</sequence>
<reference evidence="3" key="3">
    <citation type="submission" date="2010-09" db="EMBL/GenBank/DDBJ databases">
        <title>Annotation of Gaeumannomyces graminis var. tritici R3-111a-1.</title>
        <authorList>
            <consortium name="The Broad Institute Genome Sequencing Platform"/>
            <person name="Ma L.-J."/>
            <person name="Dead R."/>
            <person name="Young S.K."/>
            <person name="Zeng Q."/>
            <person name="Gargeya S."/>
            <person name="Fitzgerald M."/>
            <person name="Haas B."/>
            <person name="Abouelleil A."/>
            <person name="Alvarado L."/>
            <person name="Arachchi H.M."/>
            <person name="Berlin A."/>
            <person name="Brown A."/>
            <person name="Chapman S.B."/>
            <person name="Chen Z."/>
            <person name="Dunbar C."/>
            <person name="Freedman E."/>
            <person name="Gearin G."/>
            <person name="Gellesch M."/>
            <person name="Goldberg J."/>
            <person name="Griggs A."/>
            <person name="Gujja S."/>
            <person name="Heiman D."/>
            <person name="Howarth C."/>
            <person name="Larson L."/>
            <person name="Lui A."/>
            <person name="MacDonald P.J.P."/>
            <person name="Mehta T."/>
            <person name="Montmayeur A."/>
            <person name="Murphy C."/>
            <person name="Neiman D."/>
            <person name="Pearson M."/>
            <person name="Priest M."/>
            <person name="Roberts A."/>
            <person name="Saif S."/>
            <person name="Shea T."/>
            <person name="Shenoy N."/>
            <person name="Sisk P."/>
            <person name="Stolte C."/>
            <person name="Sykes S."/>
            <person name="Yandava C."/>
            <person name="Wortman J."/>
            <person name="Nusbaum C."/>
            <person name="Birren B."/>
        </authorList>
    </citation>
    <scope>NUCLEOTIDE SEQUENCE</scope>
    <source>
        <strain evidence="3">R3-111a-1</strain>
    </source>
</reference>
<dbReference type="Pfam" id="PF00004">
    <property type="entry name" value="AAA"/>
    <property type="match status" value="1"/>
</dbReference>
<organism evidence="3">
    <name type="scientific">Gaeumannomyces tritici (strain R3-111a-1)</name>
    <name type="common">Wheat and barley take-all root rot fungus</name>
    <name type="synonym">Gaeumannomyces graminis var. tritici</name>
    <dbReference type="NCBI Taxonomy" id="644352"/>
    <lineage>
        <taxon>Eukaryota</taxon>
        <taxon>Fungi</taxon>
        <taxon>Dikarya</taxon>
        <taxon>Ascomycota</taxon>
        <taxon>Pezizomycotina</taxon>
        <taxon>Sordariomycetes</taxon>
        <taxon>Sordariomycetidae</taxon>
        <taxon>Magnaporthales</taxon>
        <taxon>Magnaporthaceae</taxon>
        <taxon>Gaeumannomyces</taxon>
    </lineage>
</organism>
<dbReference type="InterPro" id="IPR003593">
    <property type="entry name" value="AAA+_ATPase"/>
</dbReference>
<dbReference type="InterPro" id="IPR003959">
    <property type="entry name" value="ATPase_AAA_core"/>
</dbReference>
<dbReference type="Proteomes" id="UP000006039">
    <property type="component" value="Unassembled WGS sequence"/>
</dbReference>
<dbReference type="Gene3D" id="3.40.50.300">
    <property type="entry name" value="P-loop containing nucleotide triphosphate hydrolases"/>
    <property type="match status" value="1"/>
</dbReference>
<dbReference type="SMART" id="SM00382">
    <property type="entry name" value="AAA"/>
    <property type="match status" value="1"/>
</dbReference>
<reference evidence="3" key="2">
    <citation type="submission" date="2010-07" db="EMBL/GenBank/DDBJ databases">
        <authorList>
            <consortium name="The Broad Institute Genome Sequencing Platform"/>
            <consortium name="Broad Institute Genome Sequencing Center for Infectious Disease"/>
            <person name="Ma L.-J."/>
            <person name="Dead R."/>
            <person name="Young S."/>
            <person name="Zeng Q."/>
            <person name="Koehrsen M."/>
            <person name="Alvarado L."/>
            <person name="Berlin A."/>
            <person name="Chapman S.B."/>
            <person name="Chen Z."/>
            <person name="Freedman E."/>
            <person name="Gellesch M."/>
            <person name="Goldberg J."/>
            <person name="Griggs A."/>
            <person name="Gujja S."/>
            <person name="Heilman E.R."/>
            <person name="Heiman D."/>
            <person name="Hepburn T."/>
            <person name="Howarth C."/>
            <person name="Jen D."/>
            <person name="Larson L."/>
            <person name="Mehta T."/>
            <person name="Neiman D."/>
            <person name="Pearson M."/>
            <person name="Roberts A."/>
            <person name="Saif S."/>
            <person name="Shea T."/>
            <person name="Shenoy N."/>
            <person name="Sisk P."/>
            <person name="Stolte C."/>
            <person name="Sykes S."/>
            <person name="Walk T."/>
            <person name="White J."/>
            <person name="Yandava C."/>
            <person name="Haas B."/>
            <person name="Nusbaum C."/>
            <person name="Birren B."/>
        </authorList>
    </citation>
    <scope>NUCLEOTIDE SEQUENCE</scope>
    <source>
        <strain evidence="3">R3-111a-1</strain>
    </source>
</reference>
<dbReference type="PANTHER" id="PTHR46411">
    <property type="entry name" value="FAMILY ATPASE, PUTATIVE-RELATED"/>
    <property type="match status" value="1"/>
</dbReference>
<dbReference type="GO" id="GO:0005524">
    <property type="term" value="F:ATP binding"/>
    <property type="evidence" value="ECO:0007669"/>
    <property type="project" value="InterPro"/>
</dbReference>
<dbReference type="Pfam" id="PF22942">
    <property type="entry name" value="DUF7025"/>
    <property type="match status" value="1"/>
</dbReference>
<feature type="domain" description="AAA+ ATPase" evidence="2">
    <location>
        <begin position="476"/>
        <end position="603"/>
    </location>
</feature>
<dbReference type="HOGENOM" id="CLU_004471_6_3_1"/>
<gene>
    <name evidence="4" type="primary">20350246</name>
    <name evidence="3" type="ORF">GGTG_09788</name>
</gene>
<dbReference type="STRING" id="644352.J3P8F4"/>
<protein>
    <recommendedName>
        <fullName evidence="2">AAA+ ATPase domain-containing protein</fullName>
    </recommendedName>
</protein>
<dbReference type="CDD" id="cd19481">
    <property type="entry name" value="RecA-like_protease"/>
    <property type="match status" value="1"/>
</dbReference>
<evidence type="ECO:0000256" key="1">
    <source>
        <dbReference type="SAM" id="MobiDB-lite"/>
    </source>
</evidence>
<dbReference type="InterPro" id="IPR054289">
    <property type="entry name" value="DUF7025"/>
</dbReference>
<feature type="compositionally biased region" description="Basic and acidic residues" evidence="1">
    <location>
        <begin position="14"/>
        <end position="27"/>
    </location>
</feature>
<evidence type="ECO:0000313" key="3">
    <source>
        <dbReference type="EMBL" id="EJT72937.1"/>
    </source>
</evidence>
<proteinExistence type="predicted"/>
<evidence type="ECO:0000313" key="4">
    <source>
        <dbReference type="EnsemblFungi" id="EJT72937"/>
    </source>
</evidence>
<dbReference type="SUPFAM" id="SSF52540">
    <property type="entry name" value="P-loop containing nucleoside triphosphate hydrolases"/>
    <property type="match status" value="1"/>
</dbReference>
<dbReference type="EMBL" id="GL385399">
    <property type="protein sequence ID" value="EJT72937.1"/>
    <property type="molecule type" value="Genomic_DNA"/>
</dbReference>
<reference evidence="4" key="5">
    <citation type="submission" date="2018-04" db="UniProtKB">
        <authorList>
            <consortium name="EnsemblFungi"/>
        </authorList>
    </citation>
    <scope>IDENTIFICATION</scope>
    <source>
        <strain evidence="4">R3-111a-1</strain>
    </source>
</reference>
<dbReference type="GeneID" id="20350246"/>
<dbReference type="OrthoDB" id="10042665at2759"/>
<name>J3P8F4_GAET3</name>
<keyword evidence="5" id="KW-1185">Reference proteome</keyword>
<dbReference type="InterPro" id="IPR027417">
    <property type="entry name" value="P-loop_NTPase"/>
</dbReference>